<evidence type="ECO:0000313" key="2">
    <source>
        <dbReference type="EMBL" id="CAK7267591.1"/>
    </source>
</evidence>
<feature type="region of interest" description="Disordered" evidence="1">
    <location>
        <begin position="426"/>
        <end position="451"/>
    </location>
</feature>
<evidence type="ECO:0000256" key="1">
    <source>
        <dbReference type="SAM" id="MobiDB-lite"/>
    </source>
</evidence>
<organism evidence="2 3">
    <name type="scientific">Sporothrix epigloea</name>
    <dbReference type="NCBI Taxonomy" id="1892477"/>
    <lineage>
        <taxon>Eukaryota</taxon>
        <taxon>Fungi</taxon>
        <taxon>Dikarya</taxon>
        <taxon>Ascomycota</taxon>
        <taxon>Pezizomycotina</taxon>
        <taxon>Sordariomycetes</taxon>
        <taxon>Sordariomycetidae</taxon>
        <taxon>Ophiostomatales</taxon>
        <taxon>Ophiostomataceae</taxon>
        <taxon>Sporothrix</taxon>
    </lineage>
</organism>
<dbReference type="EMBL" id="CAWUON010000029">
    <property type="protein sequence ID" value="CAK7267591.1"/>
    <property type="molecule type" value="Genomic_DNA"/>
</dbReference>
<feature type="region of interest" description="Disordered" evidence="1">
    <location>
        <begin position="181"/>
        <end position="214"/>
    </location>
</feature>
<feature type="region of interest" description="Disordered" evidence="1">
    <location>
        <begin position="394"/>
        <end position="414"/>
    </location>
</feature>
<feature type="compositionally biased region" description="Low complexity" evidence="1">
    <location>
        <begin position="432"/>
        <end position="448"/>
    </location>
</feature>
<reference evidence="2 3" key="1">
    <citation type="submission" date="2024-01" db="EMBL/GenBank/DDBJ databases">
        <authorList>
            <person name="Allen C."/>
            <person name="Tagirdzhanova G."/>
        </authorList>
    </citation>
    <scope>NUCLEOTIDE SEQUENCE [LARGE SCALE GENOMIC DNA]</scope>
    <source>
        <strain evidence="2 3">CBS 119000</strain>
    </source>
</reference>
<feature type="region of interest" description="Disordered" evidence="1">
    <location>
        <begin position="1145"/>
        <end position="1181"/>
    </location>
</feature>
<keyword evidence="3" id="KW-1185">Reference proteome</keyword>
<feature type="region of interest" description="Disordered" evidence="1">
    <location>
        <begin position="1240"/>
        <end position="1283"/>
    </location>
</feature>
<evidence type="ECO:0000313" key="3">
    <source>
        <dbReference type="Proteomes" id="UP001642502"/>
    </source>
</evidence>
<dbReference type="Proteomes" id="UP001642502">
    <property type="component" value="Unassembled WGS sequence"/>
</dbReference>
<accession>A0ABP0DH57</accession>
<protein>
    <recommendedName>
        <fullName evidence="4">Gastric mucin-like protein</fullName>
    </recommendedName>
</protein>
<feature type="compositionally biased region" description="Polar residues" evidence="1">
    <location>
        <begin position="1260"/>
        <end position="1273"/>
    </location>
</feature>
<evidence type="ECO:0008006" key="4">
    <source>
        <dbReference type="Google" id="ProtNLM"/>
    </source>
</evidence>
<feature type="region of interest" description="Disordered" evidence="1">
    <location>
        <begin position="850"/>
        <end position="881"/>
    </location>
</feature>
<name>A0ABP0DH57_9PEZI</name>
<comment type="caution">
    <text evidence="2">The sequence shown here is derived from an EMBL/GenBank/DDBJ whole genome shotgun (WGS) entry which is preliminary data.</text>
</comment>
<feature type="region of interest" description="Disordered" evidence="1">
    <location>
        <begin position="1067"/>
        <end position="1086"/>
    </location>
</feature>
<proteinExistence type="predicted"/>
<feature type="compositionally biased region" description="Basic and acidic residues" evidence="1">
    <location>
        <begin position="264"/>
        <end position="288"/>
    </location>
</feature>
<gene>
    <name evidence="2" type="ORF">SEPCBS119000_002626</name>
</gene>
<feature type="region of interest" description="Disordered" evidence="1">
    <location>
        <begin position="473"/>
        <end position="523"/>
    </location>
</feature>
<feature type="region of interest" description="Disordered" evidence="1">
    <location>
        <begin position="264"/>
        <end position="300"/>
    </location>
</feature>
<feature type="compositionally biased region" description="Acidic residues" evidence="1">
    <location>
        <begin position="1160"/>
        <end position="1179"/>
    </location>
</feature>
<sequence length="1295" mass="137290">MTTTSNSQYSGKIVALDGLAQDALETQLRLLPCSPHILVLPSLQQYLGESYHDVVPFASSVSAASFASAVPPLHATHKSPSSSASFDARRYIKAIHTAAAAREAIALQFLQNSGECNSIHESRTDSPPQKTVFFTGGTATSHALCISAIQEHDAAAGGSLEQAALIFDRLMGSGVAGLQDAVARPSAQETSRPSTAAEDENEDEAAAHENDSPIARAMRAADALDRKTQSLQYDTHIFDPTVASKPRSQSFSLAVYSEASVRRDAGRRPDRVLKPTEATDSKDGKFYKGSDSSFISHDTPVPQLFSEQAETDLDEHDSDCLIKTRASFNDPSMGRSSIDRGTSGCQCPAVFAPVLPLVEDIVICFDNDNSSTPRQTTALDIAIQRCRNTKCTRTKDHDNLSTQNQSIQAGGPAQALLDQHTLSSALPETPVSSSHEYSSSPSTTASSSLRIHAATGPVTTTFSTDDYDPFAPHEYNACPKTPLPLKPSSAPKQRRVPRPLTPAQSPSPPHPSDDGPNGNGTQFHVLATTTFSTAFALHNALRSSLNTLLSPGAASGSLEVGSDATDEIEKPIRDLASCVPGFAGDRLWAPLFETAQQTRAREQSDIRAANCVLAIGSQHDVPFDLMSKITGRLDVLGCQSDIATIRGGRLDIRYLIANALQSLEMQRAYGRESRFDIPGLDSSLSTSLLSTRASFALAALVIAQLDLYLRTCPTASKSSPAAARLFLLEYPAELLPVVLALQQLMGRSVVHVAIVVADKDPQYPKDGCHQAFQALSQAPLSLQSPLSPSLGLELPSREPLYMSADYLLTSAAGGIDIAKFVAAVRKQLLLGVNLPKTIITDARRDSLVTPSLASPQDKKGGSRFSASPTMMGAASGTGGTGGTGANGCDSSINSRLQTPTYASDLLLSPKLLSPPLVSSGPSPLRMGLAALDNEKRFSSTSSGIRRSHPRPLPLTIFLNGQTTSSSASASLPIASPALSYMSMQSMQSMQSQASSLQSFQSQSEPWYTVAKATGYMVAATALAPAPILHPNNRLVAKQIQVHGPAAARRAREQKILEEAASLAHVSDTSVSSAQSRSDRGHFGNLDSPGLSCDENYVLNISRSDTGFSKRTTPRGSVSIRNSIRNSMATTHVYEFGSSVSLKMGGGVAEDSDGHDININNDEEEEEYESGQDDDDFDNDPDMRRLMPLFMRDRAALLAAKEAAGVRDVRPVPLRTAPGLPMGLSAPRPGSVSAARAASASASASVSASPQRSLASLRGKASTNSIRSQASQHGSVGLAGKSGHEGRKALKWLGLA</sequence>